<protein>
    <submittedName>
        <fullName evidence="4">Abhydrolase-3 domain-containing protein</fullName>
    </submittedName>
</protein>
<feature type="transmembrane region" description="Helical" evidence="2">
    <location>
        <begin position="20"/>
        <end position="46"/>
    </location>
</feature>
<name>A0A8H6XPL4_9AGAR</name>
<dbReference type="Gene3D" id="3.40.50.1820">
    <property type="entry name" value="alpha/beta hydrolase"/>
    <property type="match status" value="1"/>
</dbReference>
<evidence type="ECO:0000313" key="4">
    <source>
        <dbReference type="EMBL" id="KAF7344852.1"/>
    </source>
</evidence>
<dbReference type="InterPro" id="IPR029058">
    <property type="entry name" value="AB_hydrolase_fold"/>
</dbReference>
<keyword evidence="2" id="KW-0812">Transmembrane</keyword>
<sequence length="409" mass="44861">MAKDALYTGYAPLRHQPVKAVYLLYELLAAFVRVPYWALVAIPPVWRPRRSWSWARTMVVNIVRRMDIVQARAGDFTTPPSYLALVPGKGYHGVWVDPTPKDYIVGKVAMWAKVSGASPIRLPGYWIHEPNSSIPVQAPHTPGEKVVYALHGGAYTRFSAHPSEVPGQAARGMLEYVESVHRTFSIEYRLSSTAPFAIRHPFPTALIDAVTGYHYLVATLGIPPADIIVMGDSAGGNLALALVRYLVEYQIPILPPPGAFLLLSPWADLGTSHETPGSSLETCATSDFLAPPAAAPRSNFLHWSIRAFTGPLGLGAAETNAYISPASKHIMDADVPFTNFPRTFISSGGAEILLDSIRTLYARMERDMGAGNGKVRYLEAEDSVHDLLLIPGLQEPQREESRLRRLRSG</sequence>
<evidence type="ECO:0000256" key="1">
    <source>
        <dbReference type="ARBA" id="ARBA00022801"/>
    </source>
</evidence>
<dbReference type="GO" id="GO:0016787">
    <property type="term" value="F:hydrolase activity"/>
    <property type="evidence" value="ECO:0007669"/>
    <property type="project" value="UniProtKB-KW"/>
</dbReference>
<feature type="domain" description="Alpha/beta hydrolase fold-3" evidence="3">
    <location>
        <begin position="149"/>
        <end position="387"/>
    </location>
</feature>
<accession>A0A8H6XPL4</accession>
<dbReference type="EMBL" id="JACAZI010000014">
    <property type="protein sequence ID" value="KAF7344852.1"/>
    <property type="molecule type" value="Genomic_DNA"/>
</dbReference>
<evidence type="ECO:0000256" key="2">
    <source>
        <dbReference type="SAM" id="Phobius"/>
    </source>
</evidence>
<dbReference type="InterPro" id="IPR050300">
    <property type="entry name" value="GDXG_lipolytic_enzyme"/>
</dbReference>
<dbReference type="PANTHER" id="PTHR48081">
    <property type="entry name" value="AB HYDROLASE SUPERFAMILY PROTEIN C4A8.06C"/>
    <property type="match status" value="1"/>
</dbReference>
<reference evidence="4" key="1">
    <citation type="submission" date="2020-05" db="EMBL/GenBank/DDBJ databases">
        <title>Mycena genomes resolve the evolution of fungal bioluminescence.</title>
        <authorList>
            <person name="Tsai I.J."/>
        </authorList>
    </citation>
    <scope>NUCLEOTIDE SEQUENCE</scope>
    <source>
        <strain evidence="4">CCC161011</strain>
    </source>
</reference>
<dbReference type="PANTHER" id="PTHR48081:SF26">
    <property type="entry name" value="ALPHA_BETA HYDROLASE FOLD-3 DOMAIN-CONTAINING PROTEIN"/>
    <property type="match status" value="1"/>
</dbReference>
<keyword evidence="2" id="KW-0472">Membrane</keyword>
<keyword evidence="5" id="KW-1185">Reference proteome</keyword>
<evidence type="ECO:0000313" key="5">
    <source>
        <dbReference type="Proteomes" id="UP000620124"/>
    </source>
</evidence>
<evidence type="ECO:0000259" key="3">
    <source>
        <dbReference type="Pfam" id="PF07859"/>
    </source>
</evidence>
<proteinExistence type="predicted"/>
<dbReference type="OrthoDB" id="2152029at2759"/>
<dbReference type="Proteomes" id="UP000620124">
    <property type="component" value="Unassembled WGS sequence"/>
</dbReference>
<dbReference type="AlphaFoldDB" id="A0A8H6XPL4"/>
<dbReference type="SUPFAM" id="SSF53474">
    <property type="entry name" value="alpha/beta-Hydrolases"/>
    <property type="match status" value="1"/>
</dbReference>
<keyword evidence="1 4" id="KW-0378">Hydrolase</keyword>
<dbReference type="Pfam" id="PF07859">
    <property type="entry name" value="Abhydrolase_3"/>
    <property type="match status" value="1"/>
</dbReference>
<organism evidence="4 5">
    <name type="scientific">Mycena venus</name>
    <dbReference type="NCBI Taxonomy" id="2733690"/>
    <lineage>
        <taxon>Eukaryota</taxon>
        <taxon>Fungi</taxon>
        <taxon>Dikarya</taxon>
        <taxon>Basidiomycota</taxon>
        <taxon>Agaricomycotina</taxon>
        <taxon>Agaricomycetes</taxon>
        <taxon>Agaricomycetidae</taxon>
        <taxon>Agaricales</taxon>
        <taxon>Marasmiineae</taxon>
        <taxon>Mycenaceae</taxon>
        <taxon>Mycena</taxon>
    </lineage>
</organism>
<gene>
    <name evidence="4" type="ORF">MVEN_01646900</name>
</gene>
<keyword evidence="2" id="KW-1133">Transmembrane helix</keyword>
<dbReference type="InterPro" id="IPR013094">
    <property type="entry name" value="AB_hydrolase_3"/>
</dbReference>
<comment type="caution">
    <text evidence="4">The sequence shown here is derived from an EMBL/GenBank/DDBJ whole genome shotgun (WGS) entry which is preliminary data.</text>
</comment>